<dbReference type="PROSITE" id="PS51078">
    <property type="entry name" value="ICLR_ED"/>
    <property type="match status" value="1"/>
</dbReference>
<dbReference type="InterPro" id="IPR036390">
    <property type="entry name" value="WH_DNA-bd_sf"/>
</dbReference>
<dbReference type="InterPro" id="IPR050707">
    <property type="entry name" value="HTH_MetabolicPath_Reg"/>
</dbReference>
<dbReference type="RefSeq" id="WP_377049896.1">
    <property type="nucleotide sequence ID" value="NZ_JBHLVZ010000013.1"/>
</dbReference>
<keyword evidence="1" id="KW-0805">Transcription regulation</keyword>
<reference evidence="6 7" key="1">
    <citation type="submission" date="2024-09" db="EMBL/GenBank/DDBJ databases">
        <authorList>
            <person name="Sun Q."/>
            <person name="Mori K."/>
        </authorList>
    </citation>
    <scope>NUCLEOTIDE SEQUENCE [LARGE SCALE GENOMIC DNA]</scope>
    <source>
        <strain evidence="6 7">CCM 7468</strain>
    </source>
</reference>
<dbReference type="InterPro" id="IPR036388">
    <property type="entry name" value="WH-like_DNA-bd_sf"/>
</dbReference>
<evidence type="ECO:0000259" key="4">
    <source>
        <dbReference type="PROSITE" id="PS51077"/>
    </source>
</evidence>
<dbReference type="SUPFAM" id="SSF55781">
    <property type="entry name" value="GAF domain-like"/>
    <property type="match status" value="1"/>
</dbReference>
<dbReference type="InterPro" id="IPR029016">
    <property type="entry name" value="GAF-like_dom_sf"/>
</dbReference>
<dbReference type="Proteomes" id="UP001589789">
    <property type="component" value="Unassembled WGS sequence"/>
</dbReference>
<keyword evidence="2" id="KW-0238">DNA-binding</keyword>
<dbReference type="PANTHER" id="PTHR30136:SF33">
    <property type="entry name" value="TRANSCRIPTIONAL REGULATORY PROTEIN"/>
    <property type="match status" value="1"/>
</dbReference>
<gene>
    <name evidence="6" type="ORF">ACFFIC_09295</name>
</gene>
<proteinExistence type="predicted"/>
<dbReference type="EMBL" id="JBHLVZ010000013">
    <property type="protein sequence ID" value="MFC0385751.1"/>
    <property type="molecule type" value="Genomic_DNA"/>
</dbReference>
<sequence length="279" mass="29539">MRKRAVAEAGEEAGGEDRQFVAAIARGFDILHAFRAEDPMLGNQELAERTGLPRATVSRLTHTLTRLGYLTYLPRFAKYQLGMGAVPLGQLALANMGIRRIAAPLMRALSEETNASTSLGRRDGLMMLYVEHVSPRTAVALQLEVGSRLPLALTAMGRAWYARSDPAARAAVDREIALRQPAEWPAIRAGLLDAVAMGESLGFTASLGDWNPTVHAAGAAIALPGGEIVALNCGAPAFMLGREQVLGEIGPRLAAVARRIEAMAQGTGPAPNSGASQRP</sequence>
<dbReference type="SMART" id="SM00346">
    <property type="entry name" value="HTH_ICLR"/>
    <property type="match status" value="1"/>
</dbReference>
<comment type="caution">
    <text evidence="6">The sequence shown here is derived from an EMBL/GenBank/DDBJ whole genome shotgun (WGS) entry which is preliminary data.</text>
</comment>
<evidence type="ECO:0000313" key="6">
    <source>
        <dbReference type="EMBL" id="MFC0385751.1"/>
    </source>
</evidence>
<dbReference type="Gene3D" id="3.30.450.40">
    <property type="match status" value="1"/>
</dbReference>
<evidence type="ECO:0000256" key="1">
    <source>
        <dbReference type="ARBA" id="ARBA00023015"/>
    </source>
</evidence>
<name>A0ABV6IQN2_9PROT</name>
<dbReference type="SUPFAM" id="SSF46785">
    <property type="entry name" value="Winged helix' DNA-binding domain"/>
    <property type="match status" value="1"/>
</dbReference>
<evidence type="ECO:0000259" key="5">
    <source>
        <dbReference type="PROSITE" id="PS51078"/>
    </source>
</evidence>
<feature type="domain" description="HTH iclR-type" evidence="4">
    <location>
        <begin position="21"/>
        <end position="83"/>
    </location>
</feature>
<evidence type="ECO:0000313" key="7">
    <source>
        <dbReference type="Proteomes" id="UP001589789"/>
    </source>
</evidence>
<dbReference type="PROSITE" id="PS51077">
    <property type="entry name" value="HTH_ICLR"/>
    <property type="match status" value="1"/>
</dbReference>
<feature type="domain" description="IclR-ED" evidence="5">
    <location>
        <begin position="84"/>
        <end position="266"/>
    </location>
</feature>
<keyword evidence="7" id="KW-1185">Reference proteome</keyword>
<dbReference type="InterPro" id="IPR014757">
    <property type="entry name" value="Tscrpt_reg_IclR_C"/>
</dbReference>
<dbReference type="InterPro" id="IPR005471">
    <property type="entry name" value="Tscrpt_reg_IclR_N"/>
</dbReference>
<dbReference type="Gene3D" id="1.10.10.10">
    <property type="entry name" value="Winged helix-like DNA-binding domain superfamily/Winged helix DNA-binding domain"/>
    <property type="match status" value="1"/>
</dbReference>
<organism evidence="6 7">
    <name type="scientific">Muricoccus vinaceus</name>
    <dbReference type="NCBI Taxonomy" id="424704"/>
    <lineage>
        <taxon>Bacteria</taxon>
        <taxon>Pseudomonadati</taxon>
        <taxon>Pseudomonadota</taxon>
        <taxon>Alphaproteobacteria</taxon>
        <taxon>Acetobacterales</taxon>
        <taxon>Roseomonadaceae</taxon>
        <taxon>Muricoccus</taxon>
    </lineage>
</organism>
<protein>
    <submittedName>
        <fullName evidence="6">IclR family transcriptional regulator</fullName>
    </submittedName>
</protein>
<evidence type="ECO:0000256" key="3">
    <source>
        <dbReference type="ARBA" id="ARBA00023163"/>
    </source>
</evidence>
<evidence type="ECO:0000256" key="2">
    <source>
        <dbReference type="ARBA" id="ARBA00023125"/>
    </source>
</evidence>
<dbReference type="Pfam" id="PF09339">
    <property type="entry name" value="HTH_IclR"/>
    <property type="match status" value="1"/>
</dbReference>
<dbReference type="Pfam" id="PF01614">
    <property type="entry name" value="IclR_C"/>
    <property type="match status" value="1"/>
</dbReference>
<dbReference type="PANTHER" id="PTHR30136">
    <property type="entry name" value="HELIX-TURN-HELIX TRANSCRIPTIONAL REGULATOR, ICLR FAMILY"/>
    <property type="match status" value="1"/>
</dbReference>
<keyword evidence="3" id="KW-0804">Transcription</keyword>
<accession>A0ABV6IQN2</accession>